<dbReference type="EMBL" id="CAIJEO010000010">
    <property type="protein sequence ID" value="CAD0099413.1"/>
    <property type="molecule type" value="Genomic_DNA"/>
</dbReference>
<dbReference type="OrthoDB" id="1918685at2759"/>
<feature type="compositionally biased region" description="Basic residues" evidence="3">
    <location>
        <begin position="22"/>
        <end position="38"/>
    </location>
</feature>
<comment type="caution">
    <text evidence="5">The sequence shown here is derived from an EMBL/GenBank/DDBJ whole genome shotgun (WGS) entry which is preliminary data.</text>
</comment>
<dbReference type="GO" id="GO:0008270">
    <property type="term" value="F:zinc ion binding"/>
    <property type="evidence" value="ECO:0007669"/>
    <property type="project" value="UniProtKB-KW"/>
</dbReference>
<keyword evidence="2" id="KW-0175">Coiled coil</keyword>
<sequence length="386" mass="43064">STMIPRSSDMRKMSNRESRRDSSRRRYSYTNTHNRRRNSSTPCHDNMERGSMSFRERDERSASPKATRCSSPNLKLRYAQASRCASRSASTNKNFSIASPNGDVTPFCAATPSSSTGRSIADAPEIDFTDRTQGSQVAPPVKPKDFRVPLTCFFWYHTGSCKKPDNKCFYAHYHTGTVAEPPISFGGKAMGGTRAKSMLGSINQREEELSIRSAEIHDGEQRILAAQADLEERLNAVAAREQRVQQREEAIQQHEQAIQQREQALQDHDQAITTREQTNHSREEAFAAFEEGMLRQLESNYTTIISTVAQMRRAVGNAQGILTNRRQQVRYHENFGNGVQGAHGQGRYGGSIAIDGAMGALGGLDQMLAQGEITLHAQIHNAIQRQ</sequence>
<keyword evidence="6" id="KW-1185">Reference proteome</keyword>
<feature type="zinc finger region" description="C3H1-type" evidence="1">
    <location>
        <begin position="151"/>
        <end position="175"/>
    </location>
</feature>
<evidence type="ECO:0000256" key="3">
    <source>
        <dbReference type="SAM" id="MobiDB-lite"/>
    </source>
</evidence>
<keyword evidence="1" id="KW-0862">Zinc</keyword>
<proteinExistence type="predicted"/>
<evidence type="ECO:0000256" key="1">
    <source>
        <dbReference type="PROSITE-ProRule" id="PRU00723"/>
    </source>
</evidence>
<evidence type="ECO:0000313" key="6">
    <source>
        <dbReference type="Proteomes" id="UP000714618"/>
    </source>
</evidence>
<reference evidence="5" key="1">
    <citation type="submission" date="2020-06" db="EMBL/GenBank/DDBJ databases">
        <authorList>
            <person name="Onetto C."/>
        </authorList>
    </citation>
    <scope>NUCLEOTIDE SEQUENCE</scope>
</reference>
<evidence type="ECO:0000259" key="4">
    <source>
        <dbReference type="PROSITE" id="PS50103"/>
    </source>
</evidence>
<feature type="non-terminal residue" evidence="5">
    <location>
        <position position="386"/>
    </location>
</feature>
<feature type="coiled-coil region" evidence="2">
    <location>
        <begin position="227"/>
        <end position="271"/>
    </location>
</feature>
<dbReference type="PROSITE" id="PS50103">
    <property type="entry name" value="ZF_C3H1"/>
    <property type="match status" value="1"/>
</dbReference>
<keyword evidence="1" id="KW-0479">Metal-binding</keyword>
<keyword evidence="1" id="KW-0863">Zinc-finger</keyword>
<evidence type="ECO:0000256" key="2">
    <source>
        <dbReference type="SAM" id="Coils"/>
    </source>
</evidence>
<dbReference type="InterPro" id="IPR000571">
    <property type="entry name" value="Znf_CCCH"/>
</dbReference>
<feature type="region of interest" description="Disordered" evidence="3">
    <location>
        <begin position="1"/>
        <end position="71"/>
    </location>
</feature>
<feature type="domain" description="C3H1-type" evidence="4">
    <location>
        <begin position="151"/>
        <end position="175"/>
    </location>
</feature>
<feature type="compositionally biased region" description="Basic and acidic residues" evidence="3">
    <location>
        <begin position="8"/>
        <end position="21"/>
    </location>
</feature>
<name>A0A9N8K9F8_9PEZI</name>
<protein>
    <recommendedName>
        <fullName evidence="4">C3H1-type domain-containing protein</fullName>
    </recommendedName>
</protein>
<accession>A0A9N8K9F8</accession>
<dbReference type="Proteomes" id="UP000714618">
    <property type="component" value="Unassembled WGS sequence"/>
</dbReference>
<gene>
    <name evidence="5" type="ORF">AWRI4233_LOCUS8237</name>
</gene>
<organism evidence="5 6">
    <name type="scientific">Aureobasidium mustum</name>
    <dbReference type="NCBI Taxonomy" id="2773714"/>
    <lineage>
        <taxon>Eukaryota</taxon>
        <taxon>Fungi</taxon>
        <taxon>Dikarya</taxon>
        <taxon>Ascomycota</taxon>
        <taxon>Pezizomycotina</taxon>
        <taxon>Dothideomycetes</taxon>
        <taxon>Dothideomycetidae</taxon>
        <taxon>Dothideales</taxon>
        <taxon>Saccotheciaceae</taxon>
        <taxon>Aureobasidium</taxon>
    </lineage>
</organism>
<evidence type="ECO:0000313" key="5">
    <source>
        <dbReference type="EMBL" id="CAD0099413.1"/>
    </source>
</evidence>
<dbReference type="AlphaFoldDB" id="A0A9N8K9F8"/>